<dbReference type="GO" id="GO:0008270">
    <property type="term" value="F:zinc ion binding"/>
    <property type="evidence" value="ECO:0007669"/>
    <property type="project" value="InterPro"/>
</dbReference>
<comment type="subcellular location">
    <subcellularLocation>
        <location evidence="1">Nucleus</location>
    </subcellularLocation>
</comment>
<reference evidence="7 8" key="1">
    <citation type="submission" date="2014-04" db="EMBL/GenBank/DDBJ databases">
        <authorList>
            <consortium name="DOE Joint Genome Institute"/>
            <person name="Kuo A."/>
            <person name="Martino E."/>
            <person name="Perotto S."/>
            <person name="Kohler A."/>
            <person name="Nagy L.G."/>
            <person name="Floudas D."/>
            <person name="Copeland A."/>
            <person name="Barry K.W."/>
            <person name="Cichocki N."/>
            <person name="Veneault-Fourrey C."/>
            <person name="LaButti K."/>
            <person name="Lindquist E.A."/>
            <person name="Lipzen A."/>
            <person name="Lundell T."/>
            <person name="Morin E."/>
            <person name="Murat C."/>
            <person name="Sun H."/>
            <person name="Tunlid A."/>
            <person name="Henrissat B."/>
            <person name="Grigoriev I.V."/>
            <person name="Hibbett D.S."/>
            <person name="Martin F."/>
            <person name="Nordberg H.P."/>
            <person name="Cantor M.N."/>
            <person name="Hua S.X."/>
        </authorList>
    </citation>
    <scope>NUCLEOTIDE SEQUENCE [LARGE SCALE GENOMIC DNA]</scope>
    <source>
        <strain evidence="7 8">Zn</strain>
    </source>
</reference>
<dbReference type="OrthoDB" id="3862662at2759"/>
<dbReference type="EMBL" id="KN832886">
    <property type="protein sequence ID" value="KIM95706.1"/>
    <property type="molecule type" value="Genomic_DNA"/>
</dbReference>
<evidence type="ECO:0000313" key="8">
    <source>
        <dbReference type="Proteomes" id="UP000054321"/>
    </source>
</evidence>
<keyword evidence="3" id="KW-0805">Transcription regulation</keyword>
<keyword evidence="2" id="KW-0479">Metal-binding</keyword>
<keyword evidence="5" id="KW-0539">Nucleus</keyword>
<dbReference type="GO" id="GO:0005634">
    <property type="term" value="C:nucleus"/>
    <property type="evidence" value="ECO:0007669"/>
    <property type="project" value="UniProtKB-SubCell"/>
</dbReference>
<dbReference type="Proteomes" id="UP000054321">
    <property type="component" value="Unassembled WGS sequence"/>
</dbReference>
<dbReference type="SUPFAM" id="SSF57701">
    <property type="entry name" value="Zn2/Cys6 DNA-binding domain"/>
    <property type="match status" value="1"/>
</dbReference>
<dbReference type="Pfam" id="PF04082">
    <property type="entry name" value="Fungal_trans"/>
    <property type="match status" value="1"/>
</dbReference>
<reference evidence="8" key="2">
    <citation type="submission" date="2015-01" db="EMBL/GenBank/DDBJ databases">
        <title>Evolutionary Origins and Diversification of the Mycorrhizal Mutualists.</title>
        <authorList>
            <consortium name="DOE Joint Genome Institute"/>
            <consortium name="Mycorrhizal Genomics Consortium"/>
            <person name="Kohler A."/>
            <person name="Kuo A."/>
            <person name="Nagy L.G."/>
            <person name="Floudas D."/>
            <person name="Copeland A."/>
            <person name="Barry K.W."/>
            <person name="Cichocki N."/>
            <person name="Veneault-Fourrey C."/>
            <person name="LaButti K."/>
            <person name="Lindquist E.A."/>
            <person name="Lipzen A."/>
            <person name="Lundell T."/>
            <person name="Morin E."/>
            <person name="Murat C."/>
            <person name="Riley R."/>
            <person name="Ohm R."/>
            <person name="Sun H."/>
            <person name="Tunlid A."/>
            <person name="Henrissat B."/>
            <person name="Grigoriev I.V."/>
            <person name="Hibbett D.S."/>
            <person name="Martin F."/>
        </authorList>
    </citation>
    <scope>NUCLEOTIDE SEQUENCE [LARGE SCALE GENOMIC DNA]</scope>
    <source>
        <strain evidence="8">Zn</strain>
    </source>
</reference>
<dbReference type="InterPro" id="IPR001138">
    <property type="entry name" value="Zn2Cys6_DnaBD"/>
</dbReference>
<evidence type="ECO:0000256" key="1">
    <source>
        <dbReference type="ARBA" id="ARBA00004123"/>
    </source>
</evidence>
<organism evidence="7 8">
    <name type="scientific">Oidiodendron maius (strain Zn)</name>
    <dbReference type="NCBI Taxonomy" id="913774"/>
    <lineage>
        <taxon>Eukaryota</taxon>
        <taxon>Fungi</taxon>
        <taxon>Dikarya</taxon>
        <taxon>Ascomycota</taxon>
        <taxon>Pezizomycotina</taxon>
        <taxon>Leotiomycetes</taxon>
        <taxon>Leotiomycetes incertae sedis</taxon>
        <taxon>Myxotrichaceae</taxon>
        <taxon>Oidiodendron</taxon>
    </lineage>
</organism>
<dbReference type="PROSITE" id="PS50048">
    <property type="entry name" value="ZN2_CY6_FUNGAL_2"/>
    <property type="match status" value="1"/>
</dbReference>
<dbReference type="InterPro" id="IPR050815">
    <property type="entry name" value="TF_fung"/>
</dbReference>
<dbReference type="PANTHER" id="PTHR47338">
    <property type="entry name" value="ZN(II)2CYS6 TRANSCRIPTION FACTOR (EUROFUNG)-RELATED"/>
    <property type="match status" value="1"/>
</dbReference>
<evidence type="ECO:0000256" key="5">
    <source>
        <dbReference type="ARBA" id="ARBA00023242"/>
    </source>
</evidence>
<evidence type="ECO:0000256" key="4">
    <source>
        <dbReference type="ARBA" id="ARBA00023163"/>
    </source>
</evidence>
<accession>A0A0C3GZP5</accession>
<dbReference type="GO" id="GO:0006351">
    <property type="term" value="P:DNA-templated transcription"/>
    <property type="evidence" value="ECO:0007669"/>
    <property type="project" value="InterPro"/>
</dbReference>
<dbReference type="AlphaFoldDB" id="A0A0C3GZP5"/>
<proteinExistence type="predicted"/>
<dbReference type="InterPro" id="IPR036864">
    <property type="entry name" value="Zn2-C6_fun-type_DNA-bd_sf"/>
</dbReference>
<gene>
    <name evidence="7" type="ORF">OIDMADRAFT_59487</name>
</gene>
<dbReference type="GO" id="GO:0000981">
    <property type="term" value="F:DNA-binding transcription factor activity, RNA polymerase II-specific"/>
    <property type="evidence" value="ECO:0007669"/>
    <property type="project" value="InterPro"/>
</dbReference>
<evidence type="ECO:0000256" key="3">
    <source>
        <dbReference type="ARBA" id="ARBA00023015"/>
    </source>
</evidence>
<dbReference type="Gene3D" id="4.10.240.10">
    <property type="entry name" value="Zn(2)-C6 fungal-type DNA-binding domain"/>
    <property type="match status" value="1"/>
</dbReference>
<dbReference type="InParanoid" id="A0A0C3GZP5"/>
<name>A0A0C3GZP5_OIDMZ</name>
<feature type="domain" description="Zn(2)-C6 fungal-type" evidence="6">
    <location>
        <begin position="17"/>
        <end position="40"/>
    </location>
</feature>
<keyword evidence="8" id="KW-1185">Reference proteome</keyword>
<dbReference type="CDD" id="cd12148">
    <property type="entry name" value="fungal_TF_MHR"/>
    <property type="match status" value="1"/>
</dbReference>
<evidence type="ECO:0000259" key="6">
    <source>
        <dbReference type="PROSITE" id="PS50048"/>
    </source>
</evidence>
<dbReference type="GO" id="GO:0003677">
    <property type="term" value="F:DNA binding"/>
    <property type="evidence" value="ECO:0007669"/>
    <property type="project" value="InterPro"/>
</dbReference>
<dbReference type="PANTHER" id="PTHR47338:SF20">
    <property type="entry name" value="ZN(II)2CYS6 TRANSCRIPTION FACTOR (EUROFUNG)"/>
    <property type="match status" value="1"/>
</dbReference>
<protein>
    <recommendedName>
        <fullName evidence="6">Zn(2)-C6 fungal-type domain-containing protein</fullName>
    </recommendedName>
</protein>
<keyword evidence="4" id="KW-0804">Transcription</keyword>
<sequence length="329" mass="37462">MEWASTFKGTGGYALHACEICKTRKRKCDRRLPQCSLCARYLDRSIARPKGIRLILHSFKNRACRYADHGDQVSSDISRDVNQLGVLSQKTRFPSVYFLDRDVFQQSLVEIPNPSLPLSLQLNILLGNDSEIHHIASRFFDHTHPFMPIISKQLFYTRHLSPLAPPKTDILLLCFCMKIFTWMPSEKISDPQTHDYLSAKHFIVEIEAAGIFTLQVLQANLLVAIYELGHGIYPSANLTIGACATRGIALDLERELTARTTSQFTWVEEEERRRVWWAIIILERVASLGWPSRTLITKDPTSQHLLPVDDSAWDDGVGDLILPSNFILM</sequence>
<dbReference type="Pfam" id="PF00172">
    <property type="entry name" value="Zn_clus"/>
    <property type="match status" value="1"/>
</dbReference>
<dbReference type="CDD" id="cd00067">
    <property type="entry name" value="GAL4"/>
    <property type="match status" value="1"/>
</dbReference>
<dbReference type="HOGENOM" id="CLU_023880_0_1_1"/>
<evidence type="ECO:0000256" key="2">
    <source>
        <dbReference type="ARBA" id="ARBA00022723"/>
    </source>
</evidence>
<evidence type="ECO:0000313" key="7">
    <source>
        <dbReference type="EMBL" id="KIM95706.1"/>
    </source>
</evidence>
<dbReference type="InterPro" id="IPR007219">
    <property type="entry name" value="XnlR_reg_dom"/>
</dbReference>